<protein>
    <submittedName>
        <fullName evidence="1">Uncharacterized protein</fullName>
    </submittedName>
</protein>
<dbReference type="AlphaFoldDB" id="A0A0F9JTL1"/>
<gene>
    <name evidence="1" type="ORF">LCGC14_1413120</name>
</gene>
<reference evidence="1" key="1">
    <citation type="journal article" date="2015" name="Nature">
        <title>Complex archaea that bridge the gap between prokaryotes and eukaryotes.</title>
        <authorList>
            <person name="Spang A."/>
            <person name="Saw J.H."/>
            <person name="Jorgensen S.L."/>
            <person name="Zaremba-Niedzwiedzka K."/>
            <person name="Martijn J."/>
            <person name="Lind A.E."/>
            <person name="van Eijk R."/>
            <person name="Schleper C."/>
            <person name="Guy L."/>
            <person name="Ettema T.J."/>
        </authorList>
    </citation>
    <scope>NUCLEOTIDE SEQUENCE</scope>
</reference>
<evidence type="ECO:0000313" key="1">
    <source>
        <dbReference type="EMBL" id="KKM73169.1"/>
    </source>
</evidence>
<proteinExistence type="predicted"/>
<accession>A0A0F9JTL1</accession>
<sequence>MPEEMMNLKVLIKIALPKIFENIAPEGHFFSFFDENTDLKIFIDMPEIEDVFYVITISKRSAIDGSKLL</sequence>
<dbReference type="EMBL" id="LAZR01009346">
    <property type="protein sequence ID" value="KKM73169.1"/>
    <property type="molecule type" value="Genomic_DNA"/>
</dbReference>
<comment type="caution">
    <text evidence="1">The sequence shown here is derived from an EMBL/GenBank/DDBJ whole genome shotgun (WGS) entry which is preliminary data.</text>
</comment>
<name>A0A0F9JTL1_9ZZZZ</name>
<organism evidence="1">
    <name type="scientific">marine sediment metagenome</name>
    <dbReference type="NCBI Taxonomy" id="412755"/>
    <lineage>
        <taxon>unclassified sequences</taxon>
        <taxon>metagenomes</taxon>
        <taxon>ecological metagenomes</taxon>
    </lineage>
</organism>